<proteinExistence type="predicted"/>
<evidence type="ECO:0000313" key="2">
    <source>
        <dbReference type="Proteomes" id="UP000799771"/>
    </source>
</evidence>
<keyword evidence="2" id="KW-1185">Reference proteome</keyword>
<organism evidence="1 2">
    <name type="scientific">Dothidotthia symphoricarpi CBS 119687</name>
    <dbReference type="NCBI Taxonomy" id="1392245"/>
    <lineage>
        <taxon>Eukaryota</taxon>
        <taxon>Fungi</taxon>
        <taxon>Dikarya</taxon>
        <taxon>Ascomycota</taxon>
        <taxon>Pezizomycotina</taxon>
        <taxon>Dothideomycetes</taxon>
        <taxon>Pleosporomycetidae</taxon>
        <taxon>Pleosporales</taxon>
        <taxon>Dothidotthiaceae</taxon>
        <taxon>Dothidotthia</taxon>
    </lineage>
</organism>
<protein>
    <submittedName>
        <fullName evidence="1">Uncharacterized protein</fullName>
    </submittedName>
</protein>
<accession>A0A6A6AUJ3</accession>
<dbReference type="EMBL" id="ML977497">
    <property type="protein sequence ID" value="KAF2134635.1"/>
    <property type="molecule type" value="Genomic_DNA"/>
</dbReference>
<dbReference type="AlphaFoldDB" id="A0A6A6AUJ3"/>
<dbReference type="Proteomes" id="UP000799771">
    <property type="component" value="Unassembled WGS sequence"/>
</dbReference>
<reference evidence="1" key="1">
    <citation type="journal article" date="2020" name="Stud. Mycol.">
        <title>101 Dothideomycetes genomes: a test case for predicting lifestyles and emergence of pathogens.</title>
        <authorList>
            <person name="Haridas S."/>
            <person name="Albert R."/>
            <person name="Binder M."/>
            <person name="Bloem J."/>
            <person name="Labutti K."/>
            <person name="Salamov A."/>
            <person name="Andreopoulos B."/>
            <person name="Baker S."/>
            <person name="Barry K."/>
            <person name="Bills G."/>
            <person name="Bluhm B."/>
            <person name="Cannon C."/>
            <person name="Castanera R."/>
            <person name="Culley D."/>
            <person name="Daum C."/>
            <person name="Ezra D."/>
            <person name="Gonzalez J."/>
            <person name="Henrissat B."/>
            <person name="Kuo A."/>
            <person name="Liang C."/>
            <person name="Lipzen A."/>
            <person name="Lutzoni F."/>
            <person name="Magnuson J."/>
            <person name="Mondo S."/>
            <person name="Nolan M."/>
            <person name="Ohm R."/>
            <person name="Pangilinan J."/>
            <person name="Park H.-J."/>
            <person name="Ramirez L."/>
            <person name="Alfaro M."/>
            <person name="Sun H."/>
            <person name="Tritt A."/>
            <person name="Yoshinaga Y."/>
            <person name="Zwiers L.-H."/>
            <person name="Turgeon B."/>
            <person name="Goodwin S."/>
            <person name="Spatafora J."/>
            <person name="Crous P."/>
            <person name="Grigoriev I."/>
        </authorList>
    </citation>
    <scope>NUCLEOTIDE SEQUENCE</scope>
    <source>
        <strain evidence="1">CBS 119687</strain>
    </source>
</reference>
<sequence>MSQAHFSRTNTSKTPPPLLFPISISTCKPKRTTWVSIKKSKRRRRTTANNKTNTKKRVIGWVGLAMGKFHKKDMSKWWWWWESRIKQALPPPPPPVLFTTRR</sequence>
<dbReference type="GeneID" id="54413756"/>
<dbReference type="RefSeq" id="XP_033529022.1">
    <property type="nucleotide sequence ID" value="XM_033673324.1"/>
</dbReference>
<gene>
    <name evidence="1" type="ORF">P153DRAFT_6579</name>
</gene>
<name>A0A6A6AUJ3_9PLEO</name>
<evidence type="ECO:0000313" key="1">
    <source>
        <dbReference type="EMBL" id="KAF2134635.1"/>
    </source>
</evidence>